<gene>
    <name evidence="2" type="ORF">GCM10009765_77170</name>
</gene>
<dbReference type="EMBL" id="BAAANY010000042">
    <property type="protein sequence ID" value="GAA1717205.1"/>
    <property type="molecule type" value="Genomic_DNA"/>
</dbReference>
<feature type="transmembrane region" description="Helical" evidence="1">
    <location>
        <begin position="12"/>
        <end position="28"/>
    </location>
</feature>
<accession>A0ABN2J3E0</accession>
<feature type="transmembrane region" description="Helical" evidence="1">
    <location>
        <begin position="35"/>
        <end position="52"/>
    </location>
</feature>
<dbReference type="Proteomes" id="UP001500618">
    <property type="component" value="Unassembled WGS sequence"/>
</dbReference>
<evidence type="ECO:0008006" key="4">
    <source>
        <dbReference type="Google" id="ProtNLM"/>
    </source>
</evidence>
<reference evidence="2 3" key="1">
    <citation type="journal article" date="2019" name="Int. J. Syst. Evol. Microbiol.">
        <title>The Global Catalogue of Microorganisms (GCM) 10K type strain sequencing project: providing services to taxonomists for standard genome sequencing and annotation.</title>
        <authorList>
            <consortium name="The Broad Institute Genomics Platform"/>
            <consortium name="The Broad Institute Genome Sequencing Center for Infectious Disease"/>
            <person name="Wu L."/>
            <person name="Ma J."/>
        </authorList>
    </citation>
    <scope>NUCLEOTIDE SEQUENCE [LARGE SCALE GENOMIC DNA]</scope>
    <source>
        <strain evidence="2 3">JCM 14718</strain>
    </source>
</reference>
<dbReference type="RefSeq" id="WP_344314985.1">
    <property type="nucleotide sequence ID" value="NZ_BAAANY010000042.1"/>
</dbReference>
<keyword evidence="1" id="KW-1133">Transmembrane helix</keyword>
<keyword evidence="1" id="KW-0472">Membrane</keyword>
<evidence type="ECO:0000256" key="1">
    <source>
        <dbReference type="SAM" id="Phobius"/>
    </source>
</evidence>
<feature type="transmembrane region" description="Helical" evidence="1">
    <location>
        <begin position="64"/>
        <end position="85"/>
    </location>
</feature>
<evidence type="ECO:0000313" key="3">
    <source>
        <dbReference type="Proteomes" id="UP001500618"/>
    </source>
</evidence>
<protein>
    <recommendedName>
        <fullName evidence="4">DUF1453 family protein</fullName>
    </recommendedName>
</protein>
<keyword evidence="1" id="KW-0812">Transmembrane</keyword>
<proteinExistence type="predicted"/>
<keyword evidence="3" id="KW-1185">Reference proteome</keyword>
<feature type="transmembrane region" description="Helical" evidence="1">
    <location>
        <begin position="134"/>
        <end position="152"/>
    </location>
</feature>
<comment type="caution">
    <text evidence="2">The sequence shown here is derived from an EMBL/GenBank/DDBJ whole genome shotgun (WGS) entry which is preliminary data.</text>
</comment>
<sequence>MSHLANLPTYAYAILGVLLIAVVIARQIGERRMSLGKLVVMPILFAILPFFIDKGIGHELVASPLAIPLLLAGIVVGAVAGLARGMTMSVRLEGSMLVTKGSWKTVLSWLGLIVVRIAMAGGAALLGIHEGTGTIFFCVAATFAAQNLLLAYRAGVLGGLKTA</sequence>
<feature type="transmembrane region" description="Helical" evidence="1">
    <location>
        <begin position="106"/>
        <end position="128"/>
    </location>
</feature>
<name>A0ABN2J3E0_9ACTN</name>
<evidence type="ECO:0000313" key="2">
    <source>
        <dbReference type="EMBL" id="GAA1717205.1"/>
    </source>
</evidence>
<organism evidence="2 3">
    <name type="scientific">Fodinicola feengrottensis</name>
    <dbReference type="NCBI Taxonomy" id="435914"/>
    <lineage>
        <taxon>Bacteria</taxon>
        <taxon>Bacillati</taxon>
        <taxon>Actinomycetota</taxon>
        <taxon>Actinomycetes</taxon>
        <taxon>Mycobacteriales</taxon>
        <taxon>Fodinicola</taxon>
    </lineage>
</organism>